<evidence type="ECO:0000313" key="2">
    <source>
        <dbReference type="EMBL" id="GLY81846.1"/>
    </source>
</evidence>
<proteinExistence type="predicted"/>
<evidence type="ECO:0000313" key="3">
    <source>
        <dbReference type="Proteomes" id="UP001165135"/>
    </source>
</evidence>
<feature type="compositionally biased region" description="Polar residues" evidence="1">
    <location>
        <begin position="387"/>
        <end position="398"/>
    </location>
</feature>
<evidence type="ECO:0008006" key="4">
    <source>
        <dbReference type="Google" id="ProtNLM"/>
    </source>
</evidence>
<dbReference type="Proteomes" id="UP001165135">
    <property type="component" value="Unassembled WGS sequence"/>
</dbReference>
<comment type="caution">
    <text evidence="2">The sequence shown here is derived from an EMBL/GenBank/DDBJ whole genome shotgun (WGS) entry which is preliminary data.</text>
</comment>
<organism evidence="2 3">
    <name type="scientific">Actinoallomurus iriomotensis</name>
    <dbReference type="NCBI Taxonomy" id="478107"/>
    <lineage>
        <taxon>Bacteria</taxon>
        <taxon>Bacillati</taxon>
        <taxon>Actinomycetota</taxon>
        <taxon>Actinomycetes</taxon>
        <taxon>Streptosporangiales</taxon>
        <taxon>Thermomonosporaceae</taxon>
        <taxon>Actinoallomurus</taxon>
    </lineage>
</organism>
<accession>A0A9W6VXI7</accession>
<feature type="region of interest" description="Disordered" evidence="1">
    <location>
        <begin position="375"/>
        <end position="413"/>
    </location>
</feature>
<sequence length="413" mass="45469">MSLFGLFEQRASVENPDTDLTAAELMTLFGGSATDSGVPVSERSALAMAAVWRSVALISGVSAALPLVPYLRGTKQPASAPILAGPHPDMTPYELWRLTYAHRLLWGNAFVQKLRNGAGQIKELWPITPDKVRVYAYRPTEANPSGKVFWVETGTRDEPGPVIPLTSRDILHLPGLGYDGVVGLSVVQMARQTIGLGLAAERYGARFFGSGNLMGGILQTDARLEPGQADALKERWKAKMSGIDRSHEIAVLDSGAKFQTLTMPHDDAQFLESRNFEVEEVARWFGVPPFLLMLTERSTSWGTGLEQQALGWVMFDLHPQWLAPTEQRITKEVLLNPKVEARYRVNELLRGDSTARSSFYRTMRELGAFNADEIRDAEDLPPLPDGQGQTYWQPTTMTPIGEQPPPAAEPQGA</sequence>
<dbReference type="NCBIfam" id="TIGR01537">
    <property type="entry name" value="portal_HK97"/>
    <property type="match status" value="1"/>
</dbReference>
<protein>
    <recommendedName>
        <fullName evidence="4">Phage portal protein</fullName>
    </recommendedName>
</protein>
<dbReference type="InterPro" id="IPR006944">
    <property type="entry name" value="Phage/GTA_portal"/>
</dbReference>
<feature type="compositionally biased region" description="Pro residues" evidence="1">
    <location>
        <begin position="402"/>
        <end position="413"/>
    </location>
</feature>
<dbReference type="InterPro" id="IPR006427">
    <property type="entry name" value="Portal_HK97"/>
</dbReference>
<dbReference type="Pfam" id="PF04860">
    <property type="entry name" value="Phage_portal"/>
    <property type="match status" value="1"/>
</dbReference>
<name>A0A9W6VXI7_9ACTN</name>
<dbReference type="RefSeq" id="WP_285636845.1">
    <property type="nucleotide sequence ID" value="NZ_BSTJ01000023.1"/>
</dbReference>
<reference evidence="2" key="1">
    <citation type="submission" date="2023-03" db="EMBL/GenBank/DDBJ databases">
        <title>Actinoallomurus iriomotensis NBRC 103681.</title>
        <authorList>
            <person name="Ichikawa N."/>
            <person name="Sato H."/>
            <person name="Tonouchi N."/>
        </authorList>
    </citation>
    <scope>NUCLEOTIDE SEQUENCE</scope>
    <source>
        <strain evidence="2">NBRC 103681</strain>
    </source>
</reference>
<dbReference type="EMBL" id="BSTJ01000023">
    <property type="protein sequence ID" value="GLY81846.1"/>
    <property type="molecule type" value="Genomic_DNA"/>
</dbReference>
<dbReference type="AlphaFoldDB" id="A0A9W6VXI7"/>
<gene>
    <name evidence="2" type="ORF">Airi01_101130</name>
</gene>
<evidence type="ECO:0000256" key="1">
    <source>
        <dbReference type="SAM" id="MobiDB-lite"/>
    </source>
</evidence>